<keyword evidence="2" id="KW-1185">Reference proteome</keyword>
<evidence type="ECO:0000313" key="1">
    <source>
        <dbReference type="EMBL" id="EDX71976.1"/>
    </source>
</evidence>
<organism evidence="1 2">
    <name type="scientific">Coleofasciculus chthonoplastes PCC 7420</name>
    <dbReference type="NCBI Taxonomy" id="118168"/>
    <lineage>
        <taxon>Bacteria</taxon>
        <taxon>Bacillati</taxon>
        <taxon>Cyanobacteriota</taxon>
        <taxon>Cyanophyceae</taxon>
        <taxon>Coleofasciculales</taxon>
        <taxon>Coleofasciculaceae</taxon>
        <taxon>Coleofasciculus</taxon>
    </lineage>
</organism>
<dbReference type="AlphaFoldDB" id="B4W1F4"/>
<evidence type="ECO:0000313" key="2">
    <source>
        <dbReference type="Proteomes" id="UP000003835"/>
    </source>
</evidence>
<name>B4W1F4_9CYAN</name>
<dbReference type="Proteomes" id="UP000003835">
    <property type="component" value="Unassembled WGS sequence"/>
</dbReference>
<proteinExistence type="predicted"/>
<sequence length="44" mass="4997">MNLADECYIHLKQVIQISLQNVKLRQAKQAGNTLKKSTKPLLFA</sequence>
<gene>
    <name evidence="1" type="ORF">MC7420_5120</name>
</gene>
<dbReference type="STRING" id="118168.MC7420_5120"/>
<reference evidence="1 2" key="1">
    <citation type="submission" date="2008-07" db="EMBL/GenBank/DDBJ databases">
        <authorList>
            <person name="Tandeau de Marsac N."/>
            <person name="Ferriera S."/>
            <person name="Johnson J."/>
            <person name="Kravitz S."/>
            <person name="Beeson K."/>
            <person name="Sutton G."/>
            <person name="Rogers Y.-H."/>
            <person name="Friedman R."/>
            <person name="Frazier M."/>
            <person name="Venter J.C."/>
        </authorList>
    </citation>
    <scope>NUCLEOTIDE SEQUENCE [LARGE SCALE GENOMIC DNA]</scope>
    <source>
        <strain evidence="1 2">PCC 7420</strain>
    </source>
</reference>
<accession>B4W1F4</accession>
<dbReference type="HOGENOM" id="CLU_3214825_0_0_3"/>
<protein>
    <submittedName>
        <fullName evidence="1">Uncharacterized protein</fullName>
    </submittedName>
</protein>
<dbReference type="EMBL" id="DS989868">
    <property type="protein sequence ID" value="EDX71976.1"/>
    <property type="molecule type" value="Genomic_DNA"/>
</dbReference>